<gene>
    <name evidence="1" type="ORF">niasHT_015481</name>
</gene>
<evidence type="ECO:0000313" key="1">
    <source>
        <dbReference type="EMBL" id="KAL3108559.1"/>
    </source>
</evidence>
<keyword evidence="2" id="KW-1185">Reference proteome</keyword>
<dbReference type="EMBL" id="JBICBT010000590">
    <property type="protein sequence ID" value="KAL3108559.1"/>
    <property type="molecule type" value="Genomic_DNA"/>
</dbReference>
<dbReference type="AlphaFoldDB" id="A0ABD2L0F6"/>
<dbReference type="Proteomes" id="UP001620626">
    <property type="component" value="Unassembled WGS sequence"/>
</dbReference>
<sequence>MESVSVRVMFWRCFHSLFCVSPSPLKLFLLNVFAIAQSSGCFAGGGQTVCCPPSSLVGCAPAVPICQMNYGYGSYGGGGSYAAPLIVNYPRPFGYQQQTQFYDCGGSECGGECLSGAECCACSCRGGGGAGAVQVGAGGCQGGECQGSGCQQQQGASRIEVLEEGAKEAYAKDVEDATGAWEAEDAREEEIIRA</sequence>
<comment type="caution">
    <text evidence="1">The sequence shown here is derived from an EMBL/GenBank/DDBJ whole genome shotgun (WGS) entry which is preliminary data.</text>
</comment>
<reference evidence="1 2" key="1">
    <citation type="submission" date="2024-10" db="EMBL/GenBank/DDBJ databases">
        <authorList>
            <person name="Kim D."/>
        </authorList>
    </citation>
    <scope>NUCLEOTIDE SEQUENCE [LARGE SCALE GENOMIC DNA]</scope>
    <source>
        <strain evidence="1">BH-2024</strain>
    </source>
</reference>
<evidence type="ECO:0000313" key="2">
    <source>
        <dbReference type="Proteomes" id="UP001620626"/>
    </source>
</evidence>
<proteinExistence type="predicted"/>
<accession>A0ABD2L0F6</accession>
<protein>
    <submittedName>
        <fullName evidence="1">Uncharacterized protein</fullName>
    </submittedName>
</protein>
<name>A0ABD2L0F6_9BILA</name>
<organism evidence="1 2">
    <name type="scientific">Heterodera trifolii</name>
    <dbReference type="NCBI Taxonomy" id="157864"/>
    <lineage>
        <taxon>Eukaryota</taxon>
        <taxon>Metazoa</taxon>
        <taxon>Ecdysozoa</taxon>
        <taxon>Nematoda</taxon>
        <taxon>Chromadorea</taxon>
        <taxon>Rhabditida</taxon>
        <taxon>Tylenchina</taxon>
        <taxon>Tylenchomorpha</taxon>
        <taxon>Tylenchoidea</taxon>
        <taxon>Heteroderidae</taxon>
        <taxon>Heteroderinae</taxon>
        <taxon>Heterodera</taxon>
    </lineage>
</organism>